<comment type="caution">
    <text evidence="1">The sequence shown here is derived from an EMBL/GenBank/DDBJ whole genome shotgun (WGS) entry which is preliminary data.</text>
</comment>
<accession>A0A8J2MA06</accession>
<organism evidence="1 2">
    <name type="scientific">Allacma fusca</name>
    <dbReference type="NCBI Taxonomy" id="39272"/>
    <lineage>
        <taxon>Eukaryota</taxon>
        <taxon>Metazoa</taxon>
        <taxon>Ecdysozoa</taxon>
        <taxon>Arthropoda</taxon>
        <taxon>Hexapoda</taxon>
        <taxon>Collembola</taxon>
        <taxon>Symphypleona</taxon>
        <taxon>Sminthuridae</taxon>
        <taxon>Allacma</taxon>
    </lineage>
</organism>
<gene>
    <name evidence="1" type="ORF">AFUS01_LOCUS45143</name>
</gene>
<reference evidence="1" key="1">
    <citation type="submission" date="2021-06" db="EMBL/GenBank/DDBJ databases">
        <authorList>
            <person name="Hodson N. C."/>
            <person name="Mongue J. A."/>
            <person name="Jaron S. K."/>
        </authorList>
    </citation>
    <scope>NUCLEOTIDE SEQUENCE</scope>
</reference>
<name>A0A8J2MA06_9HEXA</name>
<proteinExistence type="predicted"/>
<dbReference type="Proteomes" id="UP000708208">
    <property type="component" value="Unassembled WGS sequence"/>
</dbReference>
<protein>
    <submittedName>
        <fullName evidence="1">Uncharacterized protein</fullName>
    </submittedName>
</protein>
<sequence>MYIVTCPNTLLLNNFTSDAKYAVTAAVVTTQFQREQLKLLTPEIADIEHARRVNNTYIEHLWACYQG</sequence>
<dbReference type="AlphaFoldDB" id="A0A8J2MA06"/>
<evidence type="ECO:0000313" key="2">
    <source>
        <dbReference type="Proteomes" id="UP000708208"/>
    </source>
</evidence>
<keyword evidence="2" id="KW-1185">Reference proteome</keyword>
<dbReference type="EMBL" id="CAJVCH010570772">
    <property type="protein sequence ID" value="CAG7835821.1"/>
    <property type="molecule type" value="Genomic_DNA"/>
</dbReference>
<evidence type="ECO:0000313" key="1">
    <source>
        <dbReference type="EMBL" id="CAG7835821.1"/>
    </source>
</evidence>